<evidence type="ECO:0000313" key="3">
    <source>
        <dbReference type="Proteomes" id="UP000765509"/>
    </source>
</evidence>
<sequence>MNEQSTSQLPPLPEDTVEGHYEEESEEEYKTVQIQSPMKEMQEFVPTKSKKKGKRREQTSYTHGASPNEHTSPWHFRPEG</sequence>
<evidence type="ECO:0000256" key="1">
    <source>
        <dbReference type="SAM" id="MobiDB-lite"/>
    </source>
</evidence>
<keyword evidence="3" id="KW-1185">Reference proteome</keyword>
<dbReference type="Proteomes" id="UP000765509">
    <property type="component" value="Unassembled WGS sequence"/>
</dbReference>
<accession>A0A9Q3CZC3</accession>
<dbReference type="AlphaFoldDB" id="A0A9Q3CZC3"/>
<organism evidence="2 3">
    <name type="scientific">Austropuccinia psidii MF-1</name>
    <dbReference type="NCBI Taxonomy" id="1389203"/>
    <lineage>
        <taxon>Eukaryota</taxon>
        <taxon>Fungi</taxon>
        <taxon>Dikarya</taxon>
        <taxon>Basidiomycota</taxon>
        <taxon>Pucciniomycotina</taxon>
        <taxon>Pucciniomycetes</taxon>
        <taxon>Pucciniales</taxon>
        <taxon>Sphaerophragmiaceae</taxon>
        <taxon>Austropuccinia</taxon>
    </lineage>
</organism>
<feature type="region of interest" description="Disordered" evidence="1">
    <location>
        <begin position="1"/>
        <end position="80"/>
    </location>
</feature>
<reference evidence="2" key="1">
    <citation type="submission" date="2021-03" db="EMBL/GenBank/DDBJ databases">
        <title>Draft genome sequence of rust myrtle Austropuccinia psidii MF-1, a brazilian biotype.</title>
        <authorList>
            <person name="Quecine M.C."/>
            <person name="Pachon D.M.R."/>
            <person name="Bonatelli M.L."/>
            <person name="Correr F.H."/>
            <person name="Franceschini L.M."/>
            <person name="Leite T.F."/>
            <person name="Margarido G.R.A."/>
            <person name="Almeida C.A."/>
            <person name="Ferrarezi J.A."/>
            <person name="Labate C.A."/>
        </authorList>
    </citation>
    <scope>NUCLEOTIDE SEQUENCE</scope>
    <source>
        <strain evidence="2">MF-1</strain>
    </source>
</reference>
<evidence type="ECO:0000313" key="2">
    <source>
        <dbReference type="EMBL" id="MBW0492663.1"/>
    </source>
</evidence>
<proteinExistence type="predicted"/>
<protein>
    <submittedName>
        <fullName evidence="2">Uncharacterized protein</fullName>
    </submittedName>
</protein>
<feature type="compositionally biased region" description="Polar residues" evidence="1">
    <location>
        <begin position="59"/>
        <end position="71"/>
    </location>
</feature>
<name>A0A9Q3CZC3_9BASI</name>
<gene>
    <name evidence="2" type="ORF">O181_032378</name>
</gene>
<comment type="caution">
    <text evidence="2">The sequence shown here is derived from an EMBL/GenBank/DDBJ whole genome shotgun (WGS) entry which is preliminary data.</text>
</comment>
<dbReference type="EMBL" id="AVOT02011697">
    <property type="protein sequence ID" value="MBW0492663.1"/>
    <property type="molecule type" value="Genomic_DNA"/>
</dbReference>